<dbReference type="Proteomes" id="UP000016702">
    <property type="component" value="Chromosome"/>
</dbReference>
<dbReference type="RefSeq" id="WP_016501766.1">
    <property type="nucleotide sequence ID" value="NC_021505.1"/>
</dbReference>
<proteinExistence type="predicted"/>
<keyword evidence="2" id="KW-1185">Reference proteome</keyword>
<name>A0ABN5UU27_PSEPU</name>
<evidence type="ECO:0000313" key="2">
    <source>
        <dbReference type="Proteomes" id="UP000016702"/>
    </source>
</evidence>
<protein>
    <submittedName>
        <fullName evidence="1">Uncharacterized protein</fullName>
    </submittedName>
</protein>
<reference evidence="1 2" key="1">
    <citation type="journal article" date="2014" name="Genome Announc.">
        <title>The Complete Genome Sequence of Pseudomonas putida NBRC 14164T Confirms High Intraspecies Variation.</title>
        <authorList>
            <person name="Ohji S."/>
            <person name="Yamazoe A."/>
            <person name="Hosoyama A."/>
            <person name="Tsuchikane K."/>
            <person name="Ezaki T."/>
            <person name="Fujita N."/>
        </authorList>
    </citation>
    <scope>NUCLEOTIDE SEQUENCE [LARGE SCALE GENOMIC DNA]</scope>
    <source>
        <strain evidence="1 2">NBRC 14164</strain>
    </source>
</reference>
<gene>
    <name evidence="1" type="ORF">PP4_48280</name>
</gene>
<dbReference type="EMBL" id="AP013070">
    <property type="protein sequence ID" value="BAN56681.1"/>
    <property type="molecule type" value="Genomic_DNA"/>
</dbReference>
<dbReference type="GeneID" id="45526306"/>
<evidence type="ECO:0000313" key="1">
    <source>
        <dbReference type="EMBL" id="BAN56681.1"/>
    </source>
</evidence>
<sequence>MFFTKQAELQGQFLAHDSLRLLWNSASLNPDSYYFVIEGCGLVDDGFGPSVRLVSSVAEVDALCKGDAVDFLNVNKVQLIAPPSMTNQSEFSMQLLTEIRIKEGSEGQAHPVYEFVTRSGQIYSSVRA</sequence>
<accession>A0ABN5UU27</accession>
<organism evidence="1 2">
    <name type="scientific">Pseudomonas putida NBRC 14164</name>
    <dbReference type="NCBI Taxonomy" id="1211579"/>
    <lineage>
        <taxon>Bacteria</taxon>
        <taxon>Pseudomonadati</taxon>
        <taxon>Pseudomonadota</taxon>
        <taxon>Gammaproteobacteria</taxon>
        <taxon>Pseudomonadales</taxon>
        <taxon>Pseudomonadaceae</taxon>
        <taxon>Pseudomonas</taxon>
    </lineage>
</organism>